<dbReference type="AlphaFoldDB" id="A0A6A5SJB4"/>
<dbReference type="EMBL" id="ML976075">
    <property type="protein sequence ID" value="KAF1939760.1"/>
    <property type="molecule type" value="Genomic_DNA"/>
</dbReference>
<feature type="region of interest" description="Disordered" evidence="1">
    <location>
        <begin position="177"/>
        <end position="199"/>
    </location>
</feature>
<dbReference type="Proteomes" id="UP000800038">
    <property type="component" value="Unassembled WGS sequence"/>
</dbReference>
<organism evidence="2 3">
    <name type="scientific">Clathrospora elynae</name>
    <dbReference type="NCBI Taxonomy" id="706981"/>
    <lineage>
        <taxon>Eukaryota</taxon>
        <taxon>Fungi</taxon>
        <taxon>Dikarya</taxon>
        <taxon>Ascomycota</taxon>
        <taxon>Pezizomycotina</taxon>
        <taxon>Dothideomycetes</taxon>
        <taxon>Pleosporomycetidae</taxon>
        <taxon>Pleosporales</taxon>
        <taxon>Diademaceae</taxon>
        <taxon>Clathrospora</taxon>
    </lineage>
</organism>
<accession>A0A6A5SJB4</accession>
<feature type="region of interest" description="Disordered" evidence="1">
    <location>
        <begin position="42"/>
        <end position="94"/>
    </location>
</feature>
<protein>
    <recommendedName>
        <fullName evidence="4">Only prolin and serin are matching in the corresponding protein</fullName>
    </recommendedName>
</protein>
<evidence type="ECO:0008006" key="4">
    <source>
        <dbReference type="Google" id="ProtNLM"/>
    </source>
</evidence>
<feature type="compositionally biased region" description="Low complexity" evidence="1">
    <location>
        <begin position="62"/>
        <end position="73"/>
    </location>
</feature>
<evidence type="ECO:0000313" key="3">
    <source>
        <dbReference type="Proteomes" id="UP000800038"/>
    </source>
</evidence>
<gene>
    <name evidence="2" type="ORF">EJ02DRAFT_246641</name>
</gene>
<keyword evidence="3" id="KW-1185">Reference proteome</keyword>
<feature type="compositionally biased region" description="Low complexity" evidence="1">
    <location>
        <begin position="215"/>
        <end position="226"/>
    </location>
</feature>
<proteinExistence type="predicted"/>
<reference evidence="2" key="1">
    <citation type="journal article" date="2020" name="Stud. Mycol.">
        <title>101 Dothideomycetes genomes: a test case for predicting lifestyles and emergence of pathogens.</title>
        <authorList>
            <person name="Haridas S."/>
            <person name="Albert R."/>
            <person name="Binder M."/>
            <person name="Bloem J."/>
            <person name="Labutti K."/>
            <person name="Salamov A."/>
            <person name="Andreopoulos B."/>
            <person name="Baker S."/>
            <person name="Barry K."/>
            <person name="Bills G."/>
            <person name="Bluhm B."/>
            <person name="Cannon C."/>
            <person name="Castanera R."/>
            <person name="Culley D."/>
            <person name="Daum C."/>
            <person name="Ezra D."/>
            <person name="Gonzalez J."/>
            <person name="Henrissat B."/>
            <person name="Kuo A."/>
            <person name="Liang C."/>
            <person name="Lipzen A."/>
            <person name="Lutzoni F."/>
            <person name="Magnuson J."/>
            <person name="Mondo S."/>
            <person name="Nolan M."/>
            <person name="Ohm R."/>
            <person name="Pangilinan J."/>
            <person name="Park H.-J."/>
            <person name="Ramirez L."/>
            <person name="Alfaro M."/>
            <person name="Sun H."/>
            <person name="Tritt A."/>
            <person name="Yoshinaga Y."/>
            <person name="Zwiers L.-H."/>
            <person name="Turgeon B."/>
            <person name="Goodwin S."/>
            <person name="Spatafora J."/>
            <person name="Crous P."/>
            <person name="Grigoriev I."/>
        </authorList>
    </citation>
    <scope>NUCLEOTIDE SEQUENCE</scope>
    <source>
        <strain evidence="2">CBS 161.51</strain>
    </source>
</reference>
<name>A0A6A5SJB4_9PLEO</name>
<feature type="region of interest" description="Disordered" evidence="1">
    <location>
        <begin position="282"/>
        <end position="305"/>
    </location>
</feature>
<feature type="compositionally biased region" description="Polar residues" evidence="1">
    <location>
        <begin position="178"/>
        <end position="199"/>
    </location>
</feature>
<feature type="region of interest" description="Disordered" evidence="1">
    <location>
        <begin position="436"/>
        <end position="466"/>
    </location>
</feature>
<feature type="region of interest" description="Disordered" evidence="1">
    <location>
        <begin position="215"/>
        <end position="234"/>
    </location>
</feature>
<evidence type="ECO:0000256" key="1">
    <source>
        <dbReference type="SAM" id="MobiDB-lite"/>
    </source>
</evidence>
<dbReference type="OrthoDB" id="3882058at2759"/>
<sequence>MHDLKPLILPRLVAARKNSKSSLNMSDEPTSSIYSNADSGFYSASECSTPPTPSKRGHFRFPSSASSLSSSPPTHDAIEPPNSSGKLPKLTEEPLEREYVYSSEDPYRCSCDMEAYGHARECRISRAYDPQDEYFTSCDSELRLAKRRRSVEASAHSIAGKLERRFPSFSRRVRDRSSTLSKVSRSATPSRVPSTRSVSLAGSIHHVSTVDLSEEYSSPLPTSPLTSREHLDDNLPTPMAIDVDKANAMEIDPDEVVRERYATTPLLPPLLVTCRNDGLPTSSPLQSPTVADATPSVGQTPIGTPPVRAYPTPPLSSKPSFTSIHGPRAGYMMSSADIPPLMLADPGDKWVAVLGHANFTILPEPYVPEVCNAASVEEHLAEWAQARCNYAKHQVRTAEHYGVTSKHYLLTEQKWAEIDAEWKRNHDLAKAHAASIGQELAPSSPTEPGPLTKMPTLNDPKSEGKFPKLGDEDIVGPMQQAAALLPRTPSRKRAFFKFLSDLRFPGTFLGRPSAGIRP</sequence>
<evidence type="ECO:0000313" key="2">
    <source>
        <dbReference type="EMBL" id="KAF1939760.1"/>
    </source>
</evidence>